<feature type="transmembrane region" description="Helical" evidence="1">
    <location>
        <begin position="72"/>
        <end position="92"/>
    </location>
</feature>
<evidence type="ECO:0008006" key="4">
    <source>
        <dbReference type="Google" id="ProtNLM"/>
    </source>
</evidence>
<organism evidence="2 3">
    <name type="scientific">Candidatus Nitrohelix vancouverensis</name>
    <dbReference type="NCBI Taxonomy" id="2705534"/>
    <lineage>
        <taxon>Bacteria</taxon>
        <taxon>Pseudomonadati</taxon>
        <taxon>Nitrospinota/Tectimicrobiota group</taxon>
        <taxon>Nitrospinota</taxon>
        <taxon>Nitrospinia</taxon>
        <taxon>Nitrospinales</taxon>
        <taxon>Nitrospinaceae</taxon>
        <taxon>Candidatus Nitrohelix</taxon>
    </lineage>
</organism>
<name>A0A7T0C333_9BACT</name>
<proteinExistence type="predicted"/>
<keyword evidence="1" id="KW-1133">Transmembrane helix</keyword>
<dbReference type="EMBL" id="CP048620">
    <property type="protein sequence ID" value="QPJ65657.1"/>
    <property type="molecule type" value="Genomic_DNA"/>
</dbReference>
<evidence type="ECO:0000313" key="3">
    <source>
        <dbReference type="Proteomes" id="UP000594464"/>
    </source>
</evidence>
<accession>A0A7T0C333</accession>
<dbReference type="AlphaFoldDB" id="A0A7T0C333"/>
<dbReference type="Proteomes" id="UP000594464">
    <property type="component" value="Chromosome"/>
</dbReference>
<protein>
    <recommendedName>
        <fullName evidence="4">Zinc ribbon domain-containing protein</fullName>
    </recommendedName>
</protein>
<reference evidence="3" key="1">
    <citation type="submission" date="2020-02" db="EMBL/GenBank/DDBJ databases">
        <title>Genomic and physiological characterization of two novel Nitrospinaceae genera.</title>
        <authorList>
            <person name="Mueller A.J."/>
            <person name="Jung M.-Y."/>
            <person name="Strachan C.R."/>
            <person name="Herbold C.W."/>
            <person name="Kirkegaard R.H."/>
            <person name="Daims H."/>
        </authorList>
    </citation>
    <scope>NUCLEOTIDE SEQUENCE [LARGE SCALE GENOMIC DNA]</scope>
</reference>
<dbReference type="KEGG" id="nva:G3M78_09730"/>
<keyword evidence="1" id="KW-0472">Membrane</keyword>
<gene>
    <name evidence="2" type="ORF">G3M78_09730</name>
</gene>
<evidence type="ECO:0000313" key="2">
    <source>
        <dbReference type="EMBL" id="QPJ65657.1"/>
    </source>
</evidence>
<keyword evidence="1" id="KW-0812">Transmembrane</keyword>
<feature type="transmembrane region" description="Helical" evidence="1">
    <location>
        <begin position="47"/>
        <end position="66"/>
    </location>
</feature>
<evidence type="ECO:0000256" key="1">
    <source>
        <dbReference type="SAM" id="Phobius"/>
    </source>
</evidence>
<sequence>MAIIKCPGCERDVWDGEDNCPTCKYPLQLTSEKDSLEAARKLHIRRVWASTFTVCSFFTLVISFVRPPYSGHGIPSVAVLLIFTAAFIWRYLTNASIARLGEE</sequence>